<protein>
    <recommendedName>
        <fullName evidence="6">Methylamine utilisation protein MauE domain-containing protein</fullName>
    </recommendedName>
</protein>
<evidence type="ECO:0000256" key="3">
    <source>
        <dbReference type="ARBA" id="ARBA00022989"/>
    </source>
</evidence>
<evidence type="ECO:0000313" key="7">
    <source>
        <dbReference type="EMBL" id="BFG70695.1"/>
    </source>
</evidence>
<dbReference type="RefSeq" id="WP_353548337.1">
    <property type="nucleotide sequence ID" value="NZ_AP029612.1"/>
</dbReference>
<feature type="transmembrane region" description="Helical" evidence="5">
    <location>
        <begin position="45"/>
        <end position="63"/>
    </location>
</feature>
<dbReference type="InterPro" id="IPR009908">
    <property type="entry name" value="Methylamine_util_MauE"/>
</dbReference>
<keyword evidence="3 5" id="KW-1133">Transmembrane helix</keyword>
<dbReference type="AlphaFoldDB" id="A0AAT9GJK8"/>
<dbReference type="PANTHER" id="PTHR36974:SF1">
    <property type="entry name" value="DOXX FAMILY MEMBRANE PROTEIN"/>
    <property type="match status" value="1"/>
</dbReference>
<accession>A0AAT9GJK8</accession>
<dbReference type="PANTHER" id="PTHR36974">
    <property type="entry name" value="MEMBRANE PROTEIN-RELATED"/>
    <property type="match status" value="1"/>
</dbReference>
<dbReference type="GO" id="GO:0030416">
    <property type="term" value="P:methylamine metabolic process"/>
    <property type="evidence" value="ECO:0007669"/>
    <property type="project" value="InterPro"/>
</dbReference>
<keyword evidence="2 5" id="KW-0812">Transmembrane</keyword>
<reference evidence="7" key="1">
    <citation type="submission" date="2024-02" db="EMBL/GenBank/DDBJ databases">
        <title>Sediminibacterium planktonica sp. nov. and Sediminibacterium longus sp. nov., isolated from surface lake and river water.</title>
        <authorList>
            <person name="Watanabe K."/>
            <person name="Takemine S."/>
            <person name="Ishii Y."/>
            <person name="Ogata Y."/>
            <person name="Shindo C."/>
            <person name="Suda W."/>
        </authorList>
    </citation>
    <scope>NUCLEOTIDE SEQUENCE</scope>
    <source>
        <strain evidence="7">KACHI17</strain>
    </source>
</reference>
<evidence type="ECO:0000256" key="2">
    <source>
        <dbReference type="ARBA" id="ARBA00022692"/>
    </source>
</evidence>
<organism evidence="7">
    <name type="scientific">Sediminibacterium sp. KACHI17</name>
    <dbReference type="NCBI Taxonomy" id="1751071"/>
    <lineage>
        <taxon>Bacteria</taxon>
        <taxon>Pseudomonadati</taxon>
        <taxon>Bacteroidota</taxon>
        <taxon>Chitinophagia</taxon>
        <taxon>Chitinophagales</taxon>
        <taxon>Chitinophagaceae</taxon>
        <taxon>Sediminibacterium</taxon>
    </lineage>
</organism>
<feature type="domain" description="Methylamine utilisation protein MauE" evidence="6">
    <location>
        <begin position="8"/>
        <end position="92"/>
    </location>
</feature>
<keyword evidence="4 5" id="KW-0472">Membrane</keyword>
<dbReference type="GO" id="GO:0016020">
    <property type="term" value="C:membrane"/>
    <property type="evidence" value="ECO:0007669"/>
    <property type="project" value="UniProtKB-SubCell"/>
</dbReference>
<dbReference type="EMBL" id="AP029612">
    <property type="protein sequence ID" value="BFG70695.1"/>
    <property type="molecule type" value="Genomic_DNA"/>
</dbReference>
<feature type="transmembrane region" description="Helical" evidence="5">
    <location>
        <begin position="70"/>
        <end position="89"/>
    </location>
</feature>
<proteinExistence type="predicted"/>
<dbReference type="Pfam" id="PF07291">
    <property type="entry name" value="MauE"/>
    <property type="match status" value="1"/>
</dbReference>
<evidence type="ECO:0000256" key="5">
    <source>
        <dbReference type="SAM" id="Phobius"/>
    </source>
</evidence>
<evidence type="ECO:0000256" key="4">
    <source>
        <dbReference type="ARBA" id="ARBA00023136"/>
    </source>
</evidence>
<feature type="transmembrane region" description="Helical" evidence="5">
    <location>
        <begin position="104"/>
        <end position="123"/>
    </location>
</feature>
<comment type="subcellular location">
    <subcellularLocation>
        <location evidence="1">Membrane</location>
        <topology evidence="1">Multi-pass membrane protein</topology>
    </subcellularLocation>
</comment>
<evidence type="ECO:0000256" key="1">
    <source>
        <dbReference type="ARBA" id="ARBA00004141"/>
    </source>
</evidence>
<name>A0AAT9GJK8_9BACT</name>
<gene>
    <name evidence="7" type="ORF">KACHI17_15760</name>
</gene>
<sequence length="126" mass="14342">MSSTYMKKAAFWLLVVFYLFAGANHFINPSFYSGLIPPYLPWHDLINIVSGIAEIVLAVLLLLPQTRILAAKGIIVLLIAFIPAHIYFIQINSCIPDGLCVPQWLGWVRLVLIHPILIAWAWWCRK</sequence>
<evidence type="ECO:0000259" key="6">
    <source>
        <dbReference type="Pfam" id="PF07291"/>
    </source>
</evidence>